<feature type="repeat" description="TPR" evidence="1">
    <location>
        <begin position="411"/>
        <end position="444"/>
    </location>
</feature>
<dbReference type="PROSITE" id="PS50005">
    <property type="entry name" value="TPR"/>
    <property type="match status" value="1"/>
</dbReference>
<dbReference type="InterPro" id="IPR011990">
    <property type="entry name" value="TPR-like_helical_dom_sf"/>
</dbReference>
<proteinExistence type="predicted"/>
<dbReference type="OrthoDB" id="1466726at2"/>
<keyword evidence="2" id="KW-0732">Signal</keyword>
<gene>
    <name evidence="3" type="ORF">TH53_17240</name>
</gene>
<protein>
    <recommendedName>
        <fullName evidence="5">Tetratricopeptide repeat protein</fullName>
    </recommendedName>
</protein>
<dbReference type="EMBL" id="JXRA01000075">
    <property type="protein sequence ID" value="KIO76073.1"/>
    <property type="molecule type" value="Genomic_DNA"/>
</dbReference>
<dbReference type="Pfam" id="PF13181">
    <property type="entry name" value="TPR_8"/>
    <property type="match status" value="2"/>
</dbReference>
<dbReference type="Gene3D" id="1.25.40.10">
    <property type="entry name" value="Tetratricopeptide repeat domain"/>
    <property type="match status" value="1"/>
</dbReference>
<organism evidence="3 4">
    <name type="scientific">Pedobacter lusitanus</name>
    <dbReference type="NCBI Taxonomy" id="1503925"/>
    <lineage>
        <taxon>Bacteria</taxon>
        <taxon>Pseudomonadati</taxon>
        <taxon>Bacteroidota</taxon>
        <taxon>Sphingobacteriia</taxon>
        <taxon>Sphingobacteriales</taxon>
        <taxon>Sphingobacteriaceae</taxon>
        <taxon>Pedobacter</taxon>
    </lineage>
</organism>
<dbReference type="STRING" id="1503925.TH53_17240"/>
<keyword evidence="1" id="KW-0802">TPR repeat</keyword>
<name>A0A0D0F3C8_9SPHI</name>
<evidence type="ECO:0008006" key="5">
    <source>
        <dbReference type="Google" id="ProtNLM"/>
    </source>
</evidence>
<reference evidence="3 4" key="1">
    <citation type="submission" date="2015-01" db="EMBL/GenBank/DDBJ databases">
        <title>Draft genome sequence of Pedobacter sp. NL19 isolated from sludge of an effluent treatment pond in an abandoned uranium mine.</title>
        <authorList>
            <person name="Santos T."/>
            <person name="Caetano T."/>
            <person name="Covas C."/>
            <person name="Cruz A."/>
            <person name="Mendo S."/>
        </authorList>
    </citation>
    <scope>NUCLEOTIDE SEQUENCE [LARGE SCALE GENOMIC DNA]</scope>
    <source>
        <strain evidence="3 4">NL19</strain>
    </source>
</reference>
<dbReference type="AlphaFoldDB" id="A0A0D0F3C8"/>
<feature type="signal peptide" evidence="2">
    <location>
        <begin position="1"/>
        <end position="28"/>
    </location>
</feature>
<dbReference type="InterPro" id="IPR019734">
    <property type="entry name" value="TPR_rpt"/>
</dbReference>
<accession>A0A0D0F3C8</accession>
<dbReference type="Proteomes" id="UP000032049">
    <property type="component" value="Unassembled WGS sequence"/>
</dbReference>
<dbReference type="SUPFAM" id="SSF48452">
    <property type="entry name" value="TPR-like"/>
    <property type="match status" value="1"/>
</dbReference>
<keyword evidence="4" id="KW-1185">Reference proteome</keyword>
<evidence type="ECO:0000313" key="3">
    <source>
        <dbReference type="EMBL" id="KIO76073.1"/>
    </source>
</evidence>
<sequence>MPAKRKLIILLKYCLLPLLLALPGTVHANFDFNANCLKAYQLIFELKINAAKQLIAAEKNVHPKNSIVPLLENYADYFYLITVESKQDFDKLKDEKSSRLSQIEDDDEKSPYYLYAQAEINLQWALLRSRYGEYFTAAREIKKANGLLQENNKKFPGFHLNSKGLGLINVFLGNLPDGVLKSTLSTFGVKGDVQKGLVMLDKLAQNLPRSTFEPFYEEVVFYYSYVLSDVIHSPEAYAKTMKYTARISDNSLLKAYLQAYVCARNGHNEEAIAILAKRPAGEGYQAFPYLELLMGTAKLNKLDYSATNNFKRFLQLNKGVNYIKDANLHLSWIALLNGDTGAYRGYIAKVKSSGYTYAEKDKQAVNEAGAPAPDNSLLKARLLFDGGYYAKALDLLVDENASGYQSVKDKVEYYYRMGRIYDALGKDDNALQYYQNAVNNGKNLKYYYAATSALNMGKIYAGKKNDAKAKVYFSQAINMKNHEYENSIETQAKDGLRKLNN</sequence>
<evidence type="ECO:0000256" key="2">
    <source>
        <dbReference type="SAM" id="SignalP"/>
    </source>
</evidence>
<evidence type="ECO:0000256" key="1">
    <source>
        <dbReference type="PROSITE-ProRule" id="PRU00339"/>
    </source>
</evidence>
<comment type="caution">
    <text evidence="3">The sequence shown here is derived from an EMBL/GenBank/DDBJ whole genome shotgun (WGS) entry which is preliminary data.</text>
</comment>
<evidence type="ECO:0000313" key="4">
    <source>
        <dbReference type="Proteomes" id="UP000032049"/>
    </source>
</evidence>
<feature type="chain" id="PRO_5002221672" description="Tetratricopeptide repeat protein" evidence="2">
    <location>
        <begin position="29"/>
        <end position="501"/>
    </location>
</feature>
<dbReference type="SMART" id="SM00028">
    <property type="entry name" value="TPR"/>
    <property type="match status" value="2"/>
</dbReference>